<evidence type="ECO:0000256" key="13">
    <source>
        <dbReference type="SAM" id="Coils"/>
    </source>
</evidence>
<evidence type="ECO:0000256" key="12">
    <source>
        <dbReference type="PROSITE-ProRule" id="PRU00047"/>
    </source>
</evidence>
<evidence type="ECO:0000256" key="1">
    <source>
        <dbReference type="ARBA" id="ARBA00022670"/>
    </source>
</evidence>
<feature type="compositionally biased region" description="Basic and acidic residues" evidence="14">
    <location>
        <begin position="354"/>
        <end position="364"/>
    </location>
</feature>
<dbReference type="GO" id="GO:0003964">
    <property type="term" value="F:RNA-directed DNA polymerase activity"/>
    <property type="evidence" value="ECO:0007669"/>
    <property type="project" value="UniProtKB-KW"/>
</dbReference>
<keyword evidence="12" id="KW-0862">Zinc</keyword>
<dbReference type="Proteomes" id="UP001151760">
    <property type="component" value="Unassembled WGS sequence"/>
</dbReference>
<dbReference type="InterPro" id="IPR041577">
    <property type="entry name" value="RT_RNaseH_2"/>
</dbReference>
<reference evidence="17" key="1">
    <citation type="journal article" date="2022" name="Int. J. Mol. Sci.">
        <title>Draft Genome of Tanacetum Coccineum: Genomic Comparison of Closely Related Tanacetum-Family Plants.</title>
        <authorList>
            <person name="Yamashiro T."/>
            <person name="Shiraishi A."/>
            <person name="Nakayama K."/>
            <person name="Satake H."/>
        </authorList>
    </citation>
    <scope>NUCLEOTIDE SEQUENCE</scope>
</reference>
<dbReference type="CDD" id="cd09274">
    <property type="entry name" value="RNase_HI_RT_Ty3"/>
    <property type="match status" value="1"/>
</dbReference>
<dbReference type="Pfam" id="PF00078">
    <property type="entry name" value="RVT_1"/>
    <property type="match status" value="1"/>
</dbReference>
<evidence type="ECO:0000256" key="7">
    <source>
        <dbReference type="ARBA" id="ARBA00022918"/>
    </source>
</evidence>
<keyword evidence="6" id="KW-0229">DNA integration</keyword>
<evidence type="ECO:0000256" key="10">
    <source>
        <dbReference type="ARBA" id="ARBA00023172"/>
    </source>
</evidence>
<feature type="compositionally biased region" description="Basic and acidic residues" evidence="14">
    <location>
        <begin position="596"/>
        <end position="619"/>
    </location>
</feature>
<dbReference type="InterPro" id="IPR043502">
    <property type="entry name" value="DNA/RNA_pol_sf"/>
</dbReference>
<dbReference type="Gene3D" id="1.10.340.70">
    <property type="match status" value="1"/>
</dbReference>
<dbReference type="Gene3D" id="3.10.10.10">
    <property type="entry name" value="HIV Type 1 Reverse Transcriptase, subunit A, domain 1"/>
    <property type="match status" value="1"/>
</dbReference>
<evidence type="ECO:0000313" key="18">
    <source>
        <dbReference type="Proteomes" id="UP001151760"/>
    </source>
</evidence>
<dbReference type="Gene3D" id="3.30.420.10">
    <property type="entry name" value="Ribonuclease H-like superfamily/Ribonuclease H"/>
    <property type="match status" value="1"/>
</dbReference>
<gene>
    <name evidence="17" type="ORF">Tco_1054521</name>
</gene>
<proteinExistence type="predicted"/>
<feature type="region of interest" description="Disordered" evidence="14">
    <location>
        <begin position="342"/>
        <end position="376"/>
    </location>
</feature>
<organism evidence="17 18">
    <name type="scientific">Tanacetum coccineum</name>
    <dbReference type="NCBI Taxonomy" id="301880"/>
    <lineage>
        <taxon>Eukaryota</taxon>
        <taxon>Viridiplantae</taxon>
        <taxon>Streptophyta</taxon>
        <taxon>Embryophyta</taxon>
        <taxon>Tracheophyta</taxon>
        <taxon>Spermatophyta</taxon>
        <taxon>Magnoliopsida</taxon>
        <taxon>eudicotyledons</taxon>
        <taxon>Gunneridae</taxon>
        <taxon>Pentapetalae</taxon>
        <taxon>asterids</taxon>
        <taxon>campanulids</taxon>
        <taxon>Asterales</taxon>
        <taxon>Asteraceae</taxon>
        <taxon>Asteroideae</taxon>
        <taxon>Anthemideae</taxon>
        <taxon>Anthemidinae</taxon>
        <taxon>Tanacetum</taxon>
    </lineage>
</organism>
<dbReference type="InterPro" id="IPR012337">
    <property type="entry name" value="RNaseH-like_sf"/>
</dbReference>
<evidence type="ECO:0000313" key="17">
    <source>
        <dbReference type="EMBL" id="GJT80179.1"/>
    </source>
</evidence>
<keyword evidence="1" id="KW-0645">Protease</keyword>
<dbReference type="InterPro" id="IPR001584">
    <property type="entry name" value="Integrase_cat-core"/>
</dbReference>
<feature type="domain" description="Integrase catalytic" evidence="16">
    <location>
        <begin position="1325"/>
        <end position="1434"/>
    </location>
</feature>
<dbReference type="Pfam" id="PF17921">
    <property type="entry name" value="Integrase_H2C2"/>
    <property type="match status" value="1"/>
</dbReference>
<evidence type="ECO:0000256" key="9">
    <source>
        <dbReference type="ARBA" id="ARBA00023125"/>
    </source>
</evidence>
<evidence type="ECO:0000259" key="15">
    <source>
        <dbReference type="PROSITE" id="PS50158"/>
    </source>
</evidence>
<dbReference type="Pfam" id="PF24626">
    <property type="entry name" value="SH3_Tf2-1"/>
    <property type="match status" value="1"/>
</dbReference>
<dbReference type="SUPFAM" id="SSF53098">
    <property type="entry name" value="Ribonuclease H-like"/>
    <property type="match status" value="1"/>
</dbReference>
<dbReference type="EMBL" id="BQNB010018967">
    <property type="protein sequence ID" value="GJT80179.1"/>
    <property type="molecule type" value="Genomic_DNA"/>
</dbReference>
<dbReference type="InterPro" id="IPR005162">
    <property type="entry name" value="Retrotrans_gag_dom"/>
</dbReference>
<keyword evidence="13" id="KW-0175">Coiled coil</keyword>
<evidence type="ECO:0000256" key="5">
    <source>
        <dbReference type="ARBA" id="ARBA00022842"/>
    </source>
</evidence>
<protein>
    <submittedName>
        <fullName evidence="17">Reverse transcriptase domain-containing protein</fullName>
    </submittedName>
</protein>
<dbReference type="Gene3D" id="3.30.70.270">
    <property type="match status" value="3"/>
</dbReference>
<dbReference type="SUPFAM" id="SSF56672">
    <property type="entry name" value="DNA/RNA polymerases"/>
    <property type="match status" value="1"/>
</dbReference>
<dbReference type="InterPro" id="IPR001878">
    <property type="entry name" value="Znf_CCHC"/>
</dbReference>
<feature type="coiled-coil region" evidence="13">
    <location>
        <begin position="1489"/>
        <end position="1516"/>
    </location>
</feature>
<evidence type="ECO:0000259" key="16">
    <source>
        <dbReference type="PROSITE" id="PS50994"/>
    </source>
</evidence>
<accession>A0ABQ5GXX2</accession>
<dbReference type="Pfam" id="PF17919">
    <property type="entry name" value="RT_RNaseH_2"/>
    <property type="match status" value="1"/>
</dbReference>
<keyword evidence="9" id="KW-0238">DNA-binding</keyword>
<evidence type="ECO:0000256" key="14">
    <source>
        <dbReference type="SAM" id="MobiDB-lite"/>
    </source>
</evidence>
<dbReference type="PROSITE" id="PS50994">
    <property type="entry name" value="INTEGRASE"/>
    <property type="match status" value="1"/>
</dbReference>
<dbReference type="PANTHER" id="PTHR37984">
    <property type="entry name" value="PROTEIN CBG26694"/>
    <property type="match status" value="1"/>
</dbReference>
<keyword evidence="10" id="KW-0233">DNA recombination</keyword>
<dbReference type="InterPro" id="IPR041588">
    <property type="entry name" value="Integrase_H2C2"/>
</dbReference>
<dbReference type="PROSITE" id="PS50158">
    <property type="entry name" value="ZF_CCHC"/>
    <property type="match status" value="1"/>
</dbReference>
<evidence type="ECO:0000256" key="4">
    <source>
        <dbReference type="ARBA" id="ARBA00022801"/>
    </source>
</evidence>
<dbReference type="Pfam" id="PF03732">
    <property type="entry name" value="Retrotrans_gag"/>
    <property type="match status" value="1"/>
</dbReference>
<keyword evidence="12" id="KW-0863">Zinc-finger</keyword>
<dbReference type="PANTHER" id="PTHR37984:SF5">
    <property type="entry name" value="PROTEIN NYNRIN-LIKE"/>
    <property type="match status" value="1"/>
</dbReference>
<sequence>MTGPDNTLLPTPLSEKLSLVTHHLLLTYDVDKYLRNSNAETTTSSSAPLTLEELKDNKRSCTNALKAELRSIKLGDQSMESYFQKIDSMVNILTSLDAHVNDEDVVHYALEGLSDTYNQVCGYMHWKDIFSDLKTVWSLLITEEMCLKSKALASPVESSSPMVLVAESGTQNSGINKGQGANENSTNELLAKLLQQLGNLDVKASVSNTTSNTCPLVAFHAGPLSSTSPTVGPIQTPPPGNSVVGQVHSPQSVATGSTTTPGQATLLPQAFTAGTLHDPFTGVWNMTQDFLTRRVLLRCDSTGDLYLVTAPSPIPQAFLVSQHTWNHRLGHPGSEVLHRLEGERVGRGGRGRRPREGNDERVDELNGQGNDQGMGANRGVEGANGNVEGANRGAPDFSTIIAQQLQNLLPVMLAQVSNRGNVRNQNGNVINENVGNVIVNGNRVGCSYKEFLVCNPKEYDGKGGVVVLTRWIEKIESVHDMSGCSIDQKVKYTTGSFVGKALTWWNSQIRTLSREVVVSMSWNDFKFIMIQEFCPSQEMQRLESKLWNHAMVRAGHAAYTDRFHELTRETEPKTIQKAMQISGALTDEAVRNGSIKKVEKRGNVGEPSKDRSGRDDNKSTRTVNVFATTMNLVGRENTGTWPKDCRGVPRNVNPVNARNPTVRACYECGSTDHVRSACPILNRAQGPEENRPNQVVANNRGQGRGNQGNQARGRAFMLGAEKARQDPNIVTGLEPSDLGFKYEIEIASGQLVEIDKSNYKAEIICHEKVVRIPLPDGNVLRVLGERPKEKVRFLMGNKKQGEIVVVRDFPEVFPDDLSGLLPTRKIEFRIELIPGAMPVAKYPYRLAPSELEELSGQLKELHNKGFIRPSSSPWGAPVLFVKKKDGSFRMCIDYRELNKLTVKNRYPLPRIDDLFDQLQGSQFFSKIDLRSGYHQLRVHEDDIPKTAFRIRYGHFEFTVMPFGLTNAPAIFMDLMNRVCRLVLELLKKEKLYAKFSKCELWLREVQFLGHVINGNGIHVDPSKIETVKNWKAPRTPTEVRSFLGLVGYYRRFIKNVSKIGKSLTILTQNCKTFDWGEEQELAFQTLKDKLCNAPVLAYPDGLEDFVVYCDASEIGLGCVLMQRGKVIAYTSRQLKIHEKNFTTHDLELGTVVFALKIWRHYMYGTKSLFCDYDCEIRYHPGKANVVADALSRKERVNSKRVRAMNMTLQSSIKDRILAAQKEVVDEFAGLQKGLDEMIEQRSDGTLYYLDRIWVPLKGEVRILIMDEAHKSKYSVHPGADKMYYDLRDRYWWPGMKKDIAEYVSKCLTCLKVKAEHQRPSGLLQQPEIPVWKWEGIAMDFVTKLPRTSSGHDTIWVIVDRLTKSAYFLPMREDYKMERLARLYLNEIVARHGVPISIISDRDSRFTSRFWQSMQEALGTRLDMSTAYHPQTDGQRSWDVHLPLVEFSYNNSYHSSVRCAPFEALYGRKCRSPIMWAEVGEGQLIGPELVQETTEKISQIKDRLKAARDRQKSYADKRRKPLEFSVGDYVLLKVSHWKGVVRFGKKGKLAPRFVGPFEIIKKVGPVAYRLDLPEELNGVHDTFHVSNLKKCLADPTLKVPLDEIRVDAKLNFVEEPVEILEREFKKLKRSRIAIVKVRWNSKRGPEFTWEREDQMKLKYPHLFSDVSS</sequence>
<feature type="domain" description="CCHC-type" evidence="15">
    <location>
        <begin position="665"/>
        <end position="679"/>
    </location>
</feature>
<evidence type="ECO:0000256" key="3">
    <source>
        <dbReference type="ARBA" id="ARBA00022750"/>
    </source>
</evidence>
<dbReference type="CDD" id="cd01647">
    <property type="entry name" value="RT_LTR"/>
    <property type="match status" value="1"/>
</dbReference>
<keyword evidence="8" id="KW-0548">Nucleotidyltransferase</keyword>
<evidence type="ECO:0000256" key="2">
    <source>
        <dbReference type="ARBA" id="ARBA00022723"/>
    </source>
</evidence>
<keyword evidence="2" id="KW-0479">Metal-binding</keyword>
<dbReference type="InterPro" id="IPR036397">
    <property type="entry name" value="RNaseH_sf"/>
</dbReference>
<keyword evidence="3" id="KW-0064">Aspartyl protease</keyword>
<dbReference type="InterPro" id="IPR050951">
    <property type="entry name" value="Retrovirus_Pol_polyprotein"/>
</dbReference>
<evidence type="ECO:0000256" key="6">
    <source>
        <dbReference type="ARBA" id="ARBA00022908"/>
    </source>
</evidence>
<dbReference type="InterPro" id="IPR000477">
    <property type="entry name" value="RT_dom"/>
</dbReference>
<keyword evidence="5" id="KW-0460">Magnesium</keyword>
<evidence type="ECO:0000256" key="11">
    <source>
        <dbReference type="ARBA" id="ARBA00023268"/>
    </source>
</evidence>
<keyword evidence="7 17" id="KW-0695">RNA-directed DNA polymerase</keyword>
<keyword evidence="11" id="KW-0511">Multifunctional enzyme</keyword>
<comment type="caution">
    <text evidence="17">The sequence shown here is derived from an EMBL/GenBank/DDBJ whole genome shotgun (WGS) entry which is preliminary data.</text>
</comment>
<keyword evidence="4" id="KW-0378">Hydrolase</keyword>
<name>A0ABQ5GXX2_9ASTR</name>
<keyword evidence="18" id="KW-1185">Reference proteome</keyword>
<dbReference type="InterPro" id="IPR056924">
    <property type="entry name" value="SH3_Tf2-1"/>
</dbReference>
<evidence type="ECO:0000256" key="8">
    <source>
        <dbReference type="ARBA" id="ARBA00022932"/>
    </source>
</evidence>
<feature type="region of interest" description="Disordered" evidence="14">
    <location>
        <begin position="684"/>
        <end position="710"/>
    </location>
</feature>
<keyword evidence="8" id="KW-0808">Transferase</keyword>
<feature type="region of interest" description="Disordered" evidence="14">
    <location>
        <begin position="592"/>
        <end position="621"/>
    </location>
</feature>
<keyword evidence="8" id="KW-0239">DNA-directed DNA polymerase</keyword>
<feature type="compositionally biased region" description="Low complexity" evidence="14">
    <location>
        <begin position="697"/>
        <end position="710"/>
    </location>
</feature>
<reference evidence="17" key="2">
    <citation type="submission" date="2022-01" db="EMBL/GenBank/DDBJ databases">
        <authorList>
            <person name="Yamashiro T."/>
            <person name="Shiraishi A."/>
            <person name="Satake H."/>
            <person name="Nakayama K."/>
        </authorList>
    </citation>
    <scope>NUCLEOTIDE SEQUENCE</scope>
</reference>
<dbReference type="InterPro" id="IPR043128">
    <property type="entry name" value="Rev_trsase/Diguanyl_cyclase"/>
</dbReference>